<keyword evidence="1" id="KW-1133">Transmembrane helix</keyword>
<accession>A0AAV0BYG9</accession>
<dbReference type="Proteomes" id="UP001152523">
    <property type="component" value="Unassembled WGS sequence"/>
</dbReference>
<reference evidence="2" key="1">
    <citation type="submission" date="2022-07" db="EMBL/GenBank/DDBJ databases">
        <authorList>
            <person name="Macas J."/>
            <person name="Novak P."/>
            <person name="Neumann P."/>
        </authorList>
    </citation>
    <scope>NUCLEOTIDE SEQUENCE</scope>
</reference>
<keyword evidence="3" id="KW-1185">Reference proteome</keyword>
<comment type="caution">
    <text evidence="2">The sequence shown here is derived from an EMBL/GenBank/DDBJ whole genome shotgun (WGS) entry which is preliminary data.</text>
</comment>
<sequence>MEKVPFNQYFQFYLYVYFLALSKYIIFGSEVLLARSIFPAIIRQVFLCASKRFVLASLSIMNQDFSCIDIEADHPLLNHRRFRKMTLDGLLSFRWLVKSKQFLHLAPYQWLEKPASSIIPFWWLVKPNPFRVA</sequence>
<proteinExistence type="predicted"/>
<name>A0AAV0BYG9_9ASTE</name>
<evidence type="ECO:0000313" key="3">
    <source>
        <dbReference type="Proteomes" id="UP001152523"/>
    </source>
</evidence>
<protein>
    <submittedName>
        <fullName evidence="2">Uncharacterized protein</fullName>
    </submittedName>
</protein>
<gene>
    <name evidence="2" type="ORF">CEPIT_LOCUS1096</name>
</gene>
<evidence type="ECO:0000313" key="2">
    <source>
        <dbReference type="EMBL" id="CAH9057359.1"/>
    </source>
</evidence>
<feature type="transmembrane region" description="Helical" evidence="1">
    <location>
        <begin position="12"/>
        <end position="33"/>
    </location>
</feature>
<dbReference type="AlphaFoldDB" id="A0AAV0BYG9"/>
<evidence type="ECO:0000256" key="1">
    <source>
        <dbReference type="SAM" id="Phobius"/>
    </source>
</evidence>
<organism evidence="2 3">
    <name type="scientific">Cuscuta epithymum</name>
    <dbReference type="NCBI Taxonomy" id="186058"/>
    <lineage>
        <taxon>Eukaryota</taxon>
        <taxon>Viridiplantae</taxon>
        <taxon>Streptophyta</taxon>
        <taxon>Embryophyta</taxon>
        <taxon>Tracheophyta</taxon>
        <taxon>Spermatophyta</taxon>
        <taxon>Magnoliopsida</taxon>
        <taxon>eudicotyledons</taxon>
        <taxon>Gunneridae</taxon>
        <taxon>Pentapetalae</taxon>
        <taxon>asterids</taxon>
        <taxon>lamiids</taxon>
        <taxon>Solanales</taxon>
        <taxon>Convolvulaceae</taxon>
        <taxon>Cuscuteae</taxon>
        <taxon>Cuscuta</taxon>
        <taxon>Cuscuta subgen. Cuscuta</taxon>
    </lineage>
</organism>
<keyword evidence="1" id="KW-0812">Transmembrane</keyword>
<keyword evidence="1" id="KW-0472">Membrane</keyword>
<dbReference type="EMBL" id="CAMAPF010000006">
    <property type="protein sequence ID" value="CAH9057359.1"/>
    <property type="molecule type" value="Genomic_DNA"/>
</dbReference>